<dbReference type="RefSeq" id="WP_234974280.1">
    <property type="nucleotide sequence ID" value="NZ_FTNT01000003.1"/>
</dbReference>
<gene>
    <name evidence="7" type="ORF">SAMN05445060_1537</name>
</gene>
<accession>A0A1N7EPP0</accession>
<protein>
    <submittedName>
        <fullName evidence="7">N-terminal domain of galactosyltransferase</fullName>
    </submittedName>
</protein>
<evidence type="ECO:0000256" key="1">
    <source>
        <dbReference type="ARBA" id="ARBA00004776"/>
    </source>
</evidence>
<evidence type="ECO:0000313" key="8">
    <source>
        <dbReference type="Proteomes" id="UP000186218"/>
    </source>
</evidence>
<dbReference type="STRING" id="1344003.SAMN05445060_1537"/>
<feature type="domain" description="Galactosyltransferase C-terminal" evidence="6">
    <location>
        <begin position="195"/>
        <end position="240"/>
    </location>
</feature>
<keyword evidence="4 7" id="KW-0808">Transferase</keyword>
<keyword evidence="8" id="KW-1185">Reference proteome</keyword>
<dbReference type="Gene3D" id="3.90.550.10">
    <property type="entry name" value="Spore Coat Polysaccharide Biosynthesis Protein SpsA, Chain A"/>
    <property type="match status" value="1"/>
</dbReference>
<evidence type="ECO:0000259" key="6">
    <source>
        <dbReference type="Pfam" id="PF02709"/>
    </source>
</evidence>
<sequence>MSGLWPLDDGHWVVADNRWDLAPPPSREPTVSVIIPYYEQPWQLELVLTALSMQTHPADLIEVIVADDGSRNAPDVAHHDLTVSVVRQPNNGFRAAAVRNLGAAAAGGEVLCFLDADTVPEPDYLSRATRLPAAVPDAVVVGRRRHADLSGWSPTRLRGWWDGAHVGPAVLEEPGWLVEAYTRTRNLLIPGWDAYKYLISAVLTCHRSMFVHAGGFDESFDRYGGEDWELANRMFMCGAVLAHVPDAVAWHDGPDWGLRAGPERTEVKNAEAQALAPLITDPAARTSGLRFRIPDVAVTLAVDGHTPASLQRTVASLLTGPQGIPLDHAIWLCGNGADEMLRVLGVCDTRVRTGLPDQEVVRRCRYTVHISGRVVVESGALGRVFADLGPGGAGAASVDVGADGSVTVHTSRARHRARRLTPYGWSEDTAIRALFGVNSLVGDDIGIRVVGDEPDLSW</sequence>
<dbReference type="PANTHER" id="PTHR43179">
    <property type="entry name" value="RHAMNOSYLTRANSFERASE WBBL"/>
    <property type="match status" value="1"/>
</dbReference>
<evidence type="ECO:0000256" key="3">
    <source>
        <dbReference type="ARBA" id="ARBA00022676"/>
    </source>
</evidence>
<proteinExistence type="inferred from homology"/>
<name>A0A1N7EPP0_9NOCA</name>
<dbReference type="GO" id="GO:0016757">
    <property type="term" value="F:glycosyltransferase activity"/>
    <property type="evidence" value="ECO:0007669"/>
    <property type="project" value="UniProtKB-KW"/>
</dbReference>
<dbReference type="InterPro" id="IPR001173">
    <property type="entry name" value="Glyco_trans_2-like"/>
</dbReference>
<feature type="domain" description="Glycosyltransferase 2-like" evidence="5">
    <location>
        <begin position="32"/>
        <end position="158"/>
    </location>
</feature>
<dbReference type="EMBL" id="FTNT01000003">
    <property type="protein sequence ID" value="SIR90024.1"/>
    <property type="molecule type" value="Genomic_DNA"/>
</dbReference>
<evidence type="ECO:0000313" key="7">
    <source>
        <dbReference type="EMBL" id="SIR90024.1"/>
    </source>
</evidence>
<comment type="similarity">
    <text evidence="2">Belongs to the glycosyltransferase 2 family.</text>
</comment>
<dbReference type="InterPro" id="IPR027791">
    <property type="entry name" value="Galactosyl_T_C"/>
</dbReference>
<dbReference type="Pfam" id="PF00535">
    <property type="entry name" value="Glycos_transf_2"/>
    <property type="match status" value="1"/>
</dbReference>
<dbReference type="PANTHER" id="PTHR43179:SF12">
    <property type="entry name" value="GALACTOFURANOSYLTRANSFERASE GLFT2"/>
    <property type="match status" value="1"/>
</dbReference>
<evidence type="ECO:0000256" key="4">
    <source>
        <dbReference type="ARBA" id="ARBA00022679"/>
    </source>
</evidence>
<evidence type="ECO:0000259" key="5">
    <source>
        <dbReference type="Pfam" id="PF00535"/>
    </source>
</evidence>
<dbReference type="InterPro" id="IPR029044">
    <property type="entry name" value="Nucleotide-diphossugar_trans"/>
</dbReference>
<dbReference type="Pfam" id="PF02709">
    <property type="entry name" value="Glyco_transf_7C"/>
    <property type="match status" value="1"/>
</dbReference>
<dbReference type="AlphaFoldDB" id="A0A1N7EPP0"/>
<dbReference type="SUPFAM" id="SSF53448">
    <property type="entry name" value="Nucleotide-diphospho-sugar transferases"/>
    <property type="match status" value="1"/>
</dbReference>
<reference evidence="7 8" key="1">
    <citation type="submission" date="2017-01" db="EMBL/GenBank/DDBJ databases">
        <authorList>
            <person name="Mah S.A."/>
            <person name="Swanson W.J."/>
            <person name="Moy G.W."/>
            <person name="Vacquier V.D."/>
        </authorList>
    </citation>
    <scope>NUCLEOTIDE SEQUENCE [LARGE SCALE GENOMIC DNA]</scope>
    <source>
        <strain evidence="7 8">CPCC 203464</strain>
    </source>
</reference>
<organism evidence="7 8">
    <name type="scientific">Williamsia sterculiae</name>
    <dbReference type="NCBI Taxonomy" id="1344003"/>
    <lineage>
        <taxon>Bacteria</taxon>
        <taxon>Bacillati</taxon>
        <taxon>Actinomycetota</taxon>
        <taxon>Actinomycetes</taxon>
        <taxon>Mycobacteriales</taxon>
        <taxon>Nocardiaceae</taxon>
        <taxon>Williamsia</taxon>
    </lineage>
</organism>
<comment type="pathway">
    <text evidence="1">Cell wall biogenesis; cell wall polysaccharide biosynthesis.</text>
</comment>
<evidence type="ECO:0000256" key="2">
    <source>
        <dbReference type="ARBA" id="ARBA00006739"/>
    </source>
</evidence>
<keyword evidence="3 7" id="KW-0328">Glycosyltransferase</keyword>
<dbReference type="Proteomes" id="UP000186218">
    <property type="component" value="Unassembled WGS sequence"/>
</dbReference>